<organism evidence="1 2">
    <name type="scientific">Halomonas tibetensis</name>
    <dbReference type="NCBI Taxonomy" id="2259590"/>
    <lineage>
        <taxon>Bacteria</taxon>
        <taxon>Pseudomonadati</taxon>
        <taxon>Pseudomonadota</taxon>
        <taxon>Gammaproteobacteria</taxon>
        <taxon>Oceanospirillales</taxon>
        <taxon>Halomonadaceae</taxon>
        <taxon>Halomonas</taxon>
    </lineage>
</organism>
<comment type="caution">
    <text evidence="1">The sequence shown here is derived from an EMBL/GenBank/DDBJ whole genome shotgun (WGS) entry which is preliminary data.</text>
</comment>
<protein>
    <submittedName>
        <fullName evidence="1">Uncharacterized protein</fullName>
    </submittedName>
</protein>
<evidence type="ECO:0000313" key="1">
    <source>
        <dbReference type="EMBL" id="MFC2991314.1"/>
    </source>
</evidence>
<evidence type="ECO:0000313" key="2">
    <source>
        <dbReference type="Proteomes" id="UP001595386"/>
    </source>
</evidence>
<dbReference type="RefSeq" id="WP_379755349.1">
    <property type="nucleotide sequence ID" value="NZ_JBHRSQ010000007.1"/>
</dbReference>
<name>A0ABV7B4B5_9GAMM</name>
<reference evidence="2" key="1">
    <citation type="journal article" date="2019" name="Int. J. Syst. Evol. Microbiol.">
        <title>The Global Catalogue of Microorganisms (GCM) 10K type strain sequencing project: providing services to taxonomists for standard genome sequencing and annotation.</title>
        <authorList>
            <consortium name="The Broad Institute Genomics Platform"/>
            <consortium name="The Broad Institute Genome Sequencing Center for Infectious Disease"/>
            <person name="Wu L."/>
            <person name="Ma J."/>
        </authorList>
    </citation>
    <scope>NUCLEOTIDE SEQUENCE [LARGE SCALE GENOMIC DNA]</scope>
    <source>
        <strain evidence="2">KCTC 52660</strain>
    </source>
</reference>
<proteinExistence type="predicted"/>
<dbReference type="EMBL" id="JBHRSQ010000007">
    <property type="protein sequence ID" value="MFC2991314.1"/>
    <property type="molecule type" value="Genomic_DNA"/>
</dbReference>
<dbReference type="Proteomes" id="UP001595386">
    <property type="component" value="Unassembled WGS sequence"/>
</dbReference>
<keyword evidence="2" id="KW-1185">Reference proteome</keyword>
<sequence length="81" mass="8914">MSEHERTIMAFDNQGRELMIDILVSVKELNELTPSGPVSGEPALRTREGHPVTYLGGGEFSVTLPGDETDIIVRTDDPDFI</sequence>
<accession>A0ABV7B4B5</accession>
<gene>
    <name evidence="1" type="ORF">ACFODV_04655</name>
</gene>